<dbReference type="RefSeq" id="WP_075023114.1">
    <property type="nucleotide sequence ID" value="NZ_FOVH01000012.1"/>
</dbReference>
<evidence type="ECO:0000256" key="1">
    <source>
        <dbReference type="SAM" id="Phobius"/>
    </source>
</evidence>
<dbReference type="Proteomes" id="UP000183413">
    <property type="component" value="Unassembled WGS sequence"/>
</dbReference>
<feature type="transmembrane region" description="Helical" evidence="1">
    <location>
        <begin position="12"/>
        <end position="32"/>
    </location>
</feature>
<organism evidence="2 3">
    <name type="scientific">Actinomadura madurae</name>
    <dbReference type="NCBI Taxonomy" id="1993"/>
    <lineage>
        <taxon>Bacteria</taxon>
        <taxon>Bacillati</taxon>
        <taxon>Actinomycetota</taxon>
        <taxon>Actinomycetes</taxon>
        <taxon>Streptosporangiales</taxon>
        <taxon>Thermomonosporaceae</taxon>
        <taxon>Actinomadura</taxon>
    </lineage>
</organism>
<dbReference type="AlphaFoldDB" id="A0A1I5NQW8"/>
<gene>
    <name evidence="2" type="ORF">SAMN04489713_112254</name>
</gene>
<keyword evidence="1" id="KW-0472">Membrane</keyword>
<reference evidence="2 3" key="1">
    <citation type="submission" date="2016-10" db="EMBL/GenBank/DDBJ databases">
        <authorList>
            <person name="de Groot N.N."/>
        </authorList>
    </citation>
    <scope>NUCLEOTIDE SEQUENCE [LARGE SCALE GENOMIC DNA]</scope>
    <source>
        <strain evidence="2 3">DSM 43067</strain>
    </source>
</reference>
<sequence>MNERRDRGEGAVAYVAVLCVGATVVATLVSGVGERISGSIGAATCRLVQDGGCEDGDAPATRPVPSKELPPTIYCVQAPCPQPTTSPTPSPQRKPGGTIYCFRAPCPQPTPGRPTFGAEPTG</sequence>
<name>A0A1I5NQW8_9ACTN</name>
<protein>
    <submittedName>
        <fullName evidence="2">Uncharacterized protein</fullName>
    </submittedName>
</protein>
<keyword evidence="3" id="KW-1185">Reference proteome</keyword>
<keyword evidence="1" id="KW-0812">Transmembrane</keyword>
<dbReference type="EMBL" id="FOVH01000012">
    <property type="protein sequence ID" value="SFP24050.1"/>
    <property type="molecule type" value="Genomic_DNA"/>
</dbReference>
<accession>A0A1I5NQW8</accession>
<proteinExistence type="predicted"/>
<evidence type="ECO:0000313" key="2">
    <source>
        <dbReference type="EMBL" id="SFP24050.1"/>
    </source>
</evidence>
<keyword evidence="1" id="KW-1133">Transmembrane helix</keyword>
<dbReference type="InParanoid" id="A0A1I5NQW8"/>
<evidence type="ECO:0000313" key="3">
    <source>
        <dbReference type="Proteomes" id="UP000183413"/>
    </source>
</evidence>